<dbReference type="OrthoDB" id="67716at2759"/>
<gene>
    <name evidence="9" type="primary">LOC117645682</name>
</gene>
<feature type="domain" description="Nucleoporin Nup120/160 beta-propeller" evidence="4">
    <location>
        <begin position="60"/>
        <end position="559"/>
    </location>
</feature>
<dbReference type="Pfam" id="PF23347">
    <property type="entry name" value="TPR_Nup160_C"/>
    <property type="match status" value="1"/>
</dbReference>
<dbReference type="GO" id="GO:0017056">
    <property type="term" value="F:structural constituent of nuclear pore"/>
    <property type="evidence" value="ECO:0007669"/>
    <property type="project" value="TreeGrafter"/>
</dbReference>
<evidence type="ECO:0000256" key="3">
    <source>
        <dbReference type="ARBA" id="ARBA00023242"/>
    </source>
</evidence>
<dbReference type="InParanoid" id="A0A6P8Z5I3"/>
<feature type="domain" description="NUP160 C-terminal TPR" evidence="6">
    <location>
        <begin position="1175"/>
        <end position="1427"/>
    </location>
</feature>
<dbReference type="Pfam" id="PF23345">
    <property type="entry name" value="NUP160_helical"/>
    <property type="match status" value="1"/>
</dbReference>
<dbReference type="KEGG" id="tpal:117645682"/>
<dbReference type="InterPro" id="IPR056536">
    <property type="entry name" value="TPR_NUP160_C"/>
</dbReference>
<protein>
    <submittedName>
        <fullName evidence="9">Nuclear pore complex protein Nup160 homolog</fullName>
    </submittedName>
</protein>
<dbReference type="CTD" id="23279"/>
<dbReference type="PANTHER" id="PTHR21286">
    <property type="entry name" value="NUCLEAR PORE COMPLEX PROTEIN NUP160"/>
    <property type="match status" value="1"/>
</dbReference>
<evidence type="ECO:0000259" key="6">
    <source>
        <dbReference type="Pfam" id="PF23347"/>
    </source>
</evidence>
<evidence type="ECO:0000256" key="1">
    <source>
        <dbReference type="ARBA" id="ARBA00004123"/>
    </source>
</evidence>
<evidence type="ECO:0000259" key="7">
    <source>
        <dbReference type="Pfam" id="PF23354"/>
    </source>
</evidence>
<evidence type="ECO:0000259" key="5">
    <source>
        <dbReference type="Pfam" id="PF23345"/>
    </source>
</evidence>
<dbReference type="GeneID" id="117645682"/>
<dbReference type="GO" id="GO:0005643">
    <property type="term" value="C:nuclear pore"/>
    <property type="evidence" value="ECO:0007669"/>
    <property type="project" value="UniProtKB-ARBA"/>
</dbReference>
<evidence type="ECO:0000259" key="4">
    <source>
        <dbReference type="Pfam" id="PF11715"/>
    </source>
</evidence>
<proteinExistence type="predicted"/>
<keyword evidence="2" id="KW-0813">Transport</keyword>
<dbReference type="PANTHER" id="PTHR21286:SF0">
    <property type="entry name" value="NUCLEAR PORE COMPLEX PROTEIN NUP160"/>
    <property type="match status" value="1"/>
</dbReference>
<keyword evidence="3" id="KW-0539">Nucleus</keyword>
<dbReference type="Proteomes" id="UP000515158">
    <property type="component" value="Unplaced"/>
</dbReference>
<organism evidence="9">
    <name type="scientific">Thrips palmi</name>
    <name type="common">Melon thrips</name>
    <dbReference type="NCBI Taxonomy" id="161013"/>
    <lineage>
        <taxon>Eukaryota</taxon>
        <taxon>Metazoa</taxon>
        <taxon>Ecdysozoa</taxon>
        <taxon>Arthropoda</taxon>
        <taxon>Hexapoda</taxon>
        <taxon>Insecta</taxon>
        <taxon>Pterygota</taxon>
        <taxon>Neoptera</taxon>
        <taxon>Paraneoptera</taxon>
        <taxon>Thysanoptera</taxon>
        <taxon>Terebrantia</taxon>
        <taxon>Thripoidea</taxon>
        <taxon>Thripidae</taxon>
        <taxon>Thrips</taxon>
    </lineage>
</organism>
<dbReference type="InterPro" id="IPR059141">
    <property type="entry name" value="Beta-prop_Nup120_160"/>
</dbReference>
<accession>A0A6P8Z5I3</accession>
<evidence type="ECO:0000256" key="2">
    <source>
        <dbReference type="ARBA" id="ARBA00022448"/>
    </source>
</evidence>
<dbReference type="InterPro" id="IPR056535">
    <property type="entry name" value="TPR_NUP160_M"/>
</dbReference>
<name>A0A6P8Z5I3_THRPL</name>
<evidence type="ECO:0000313" key="9">
    <source>
        <dbReference type="RefSeq" id="XP_034241887.1"/>
    </source>
</evidence>
<keyword evidence="8" id="KW-1185">Reference proteome</keyword>
<dbReference type="InterPro" id="IPR021717">
    <property type="entry name" value="Nucleoporin_Nup160"/>
</dbReference>
<feature type="domain" description="NUP160 helical" evidence="5">
    <location>
        <begin position="578"/>
        <end position="820"/>
    </location>
</feature>
<dbReference type="FunCoup" id="A0A6P8Z5I3">
    <property type="interactions" value="1606"/>
</dbReference>
<dbReference type="Pfam" id="PF23354">
    <property type="entry name" value="TPR_NUP160_120_M"/>
    <property type="match status" value="1"/>
</dbReference>
<dbReference type="InterPro" id="IPR056547">
    <property type="entry name" value="NUP160_helical"/>
</dbReference>
<feature type="domain" description="NUP160 middle TPR" evidence="7">
    <location>
        <begin position="856"/>
        <end position="1127"/>
    </location>
</feature>
<comment type="subcellular location">
    <subcellularLocation>
        <location evidence="1">Nucleus</location>
    </subcellularLocation>
</comment>
<dbReference type="Pfam" id="PF11715">
    <property type="entry name" value="Beta-prop_Nup120_160"/>
    <property type="match status" value="1"/>
</dbReference>
<dbReference type="RefSeq" id="XP_034241887.1">
    <property type="nucleotide sequence ID" value="XM_034385996.1"/>
</dbReference>
<sequence length="1429" mass="161678">MEQVRPCYREVIPDQTVPEKWKDFTLNTGGTQSTLQDIKVPQRAGGYSYKDPSKAYARNRYIYWRLYDDILELVEHSLDVNLVGNQVRYKFQDSPVLEGLTIHETQQGIVVLVCTVSSIHRLKFTYHDRGNRQGFVWNQQSDSSVQSVFANAPDARDPATFYVISNNATNTLMPYCSASWLCSNNDALFALAYTNGTILLARHNDFNGTVATQELKQESLTSRLFFLPGALRGRSNEENVVASMTLHSFGSDTYLFCLGRSGQLRIWSCGRGQCISVSDVLDDAAEQGRNMTQGAQSHVLKKAVVAGGNDNDLLLGVFLCFASECQFVVLQVTYLSGSFRPSRLFSIRAPSGQDLVDFALCQSQLWAVWRNTQGDTAVSTVNIRPSPAGVDTYWRPAVLEPGPDREFVVNDTMTDPRQAYVSYVFHPGRFSLHVIVKALSIFRRCPELFMNEMITLNTFNLKERVCQAVENEIQNEFSDEEYLELQNDVSDEEYLEVANRCWGKFYSCCIQYHLSGSRPIGLVLLSPSGTSQNNSQPTSGVALVNKSYVSLLRPMDPLEMLFTAGLGQEANSEFMGLNADASNLVQVINMLELRLSEDIKSSVERDLYRLLSPEVVIGKLAQELLQSDSMSEEFGFDLMDLEQYLRNIVNIPAAIDYLLQRLFLSPIMDMDQNSYELPSFDMARQLLSVGQLFSSHIGISTIAETTRQVAVMRFSLCRNLLLLQHIILQLSEEHSSVSINHELKNRLMPQTVTLIQAYLVMVWICQTPASPIVKPNVLENSIQRMSILQLTDVSDTAAAAAAVLGSVRGMQKSYSLLELFLQATGVHQVHRYMAASSLDADHSMLSFVALLSKLIWPITNHFIFPEFLLSSCQHLLVQEYVRLLSKWCESNICSRKFLLGSALLDMGEAHKAVDLLVDASVGLRTEQRGRREPFLEAIVGTSEEYSESRLLVTYLLKVIQMFEQQNCPDCVIQLAEIAIREAERDDPDLPTLHSIAFVNHLRLEHHQEAYQSLNSNPDSARRVDCLRQLVVNLFELRRLDLLLEFPYENLVQDLERIVESRARSLDITNPSFYNFLYAFHIKKLNFRKAATVMYEQGMRLGCEGTHSAELTERQAKCYLACLNALQLVEPNYAWIVKPVVSSEADEDITGMSPKRGNDGEELNKPEWRREVDVMEICHIRNEYEVVQCRLRLLRHSPDKYKRTGCRLAPSELVAVLSQVGMYQAAIKLCKAHKLKFQPVLECLASACVRLTNIESANRDPTVAWEWLSENDLRGLGIDEGNPVKLAWRLLQVILMNCEEEMQTALHKAVSSRLLALGVFLPNWLVTSYKERNLPELLRLLLGSGRLIEAGFLALECLQAGKDKLSLRGLIVSPTCLPIRTIEILCLELQQVTDNDEEYKKLYDEVWNSYNEYLDNAARASREATQLRVH</sequence>
<reference evidence="9" key="1">
    <citation type="submission" date="2025-08" db="UniProtKB">
        <authorList>
            <consortium name="RefSeq"/>
        </authorList>
    </citation>
    <scope>IDENTIFICATION</scope>
    <source>
        <tissue evidence="9">Total insect</tissue>
    </source>
</reference>
<evidence type="ECO:0000313" key="8">
    <source>
        <dbReference type="Proteomes" id="UP000515158"/>
    </source>
</evidence>